<dbReference type="GO" id="GO:0005507">
    <property type="term" value="F:copper ion binding"/>
    <property type="evidence" value="ECO:0007669"/>
    <property type="project" value="TreeGrafter"/>
</dbReference>
<evidence type="ECO:0000259" key="1">
    <source>
        <dbReference type="Pfam" id="PF02151"/>
    </source>
</evidence>
<dbReference type="GO" id="GO:1990170">
    <property type="term" value="P:stress response to cadmium ion"/>
    <property type="evidence" value="ECO:0007669"/>
    <property type="project" value="TreeGrafter"/>
</dbReference>
<dbReference type="GO" id="GO:1990169">
    <property type="term" value="P:stress response to copper ion"/>
    <property type="evidence" value="ECO:0007669"/>
    <property type="project" value="TreeGrafter"/>
</dbReference>
<accession>A0A9D1H383</accession>
<dbReference type="InterPro" id="IPR025542">
    <property type="entry name" value="YacH"/>
</dbReference>
<dbReference type="PANTHER" id="PTHR38430">
    <property type="entry name" value="PROTEIN-ARGININE KINASE ACTIVATOR PROTEIN"/>
    <property type="match status" value="1"/>
</dbReference>
<dbReference type="GO" id="GO:0008270">
    <property type="term" value="F:zinc ion binding"/>
    <property type="evidence" value="ECO:0007669"/>
    <property type="project" value="TreeGrafter"/>
</dbReference>
<sequence length="129" mass="14679">MMDLFSDLFNDIWNDFGIFGSPSHMGVQPKEEKRCPVCGRTLSDLRRTGRLGCGECYSTFRPALEEMLRQIHSNSVHRGKIPSKSGGELKKRRRLELLKSKLQEAVKNEDYETAAKLHKQIKEAEGGAR</sequence>
<dbReference type="PIRSF" id="PIRSF015034">
    <property type="entry name" value="YacH"/>
    <property type="match status" value="1"/>
</dbReference>
<dbReference type="GO" id="GO:0046870">
    <property type="term" value="F:cadmium ion binding"/>
    <property type="evidence" value="ECO:0007669"/>
    <property type="project" value="TreeGrafter"/>
</dbReference>
<evidence type="ECO:0000313" key="2">
    <source>
        <dbReference type="EMBL" id="HIT85565.1"/>
    </source>
</evidence>
<organism evidence="2 3">
    <name type="scientific">Candidatus Ornithomonoglobus intestinigallinarum</name>
    <dbReference type="NCBI Taxonomy" id="2840894"/>
    <lineage>
        <taxon>Bacteria</taxon>
        <taxon>Bacillati</taxon>
        <taxon>Bacillota</taxon>
        <taxon>Clostridia</taxon>
        <taxon>Candidatus Ornithomonoglobus</taxon>
    </lineage>
</organism>
<dbReference type="GO" id="GO:0050897">
    <property type="term" value="F:cobalt ion binding"/>
    <property type="evidence" value="ECO:0007669"/>
    <property type="project" value="TreeGrafter"/>
</dbReference>
<name>A0A9D1H383_9FIRM</name>
<dbReference type="PANTHER" id="PTHR38430:SF1">
    <property type="entry name" value="PROTEIN-ARGININE KINASE ACTIVATOR PROTEIN"/>
    <property type="match status" value="1"/>
</dbReference>
<comment type="caution">
    <text evidence="2">The sequence shown here is derived from an EMBL/GenBank/DDBJ whole genome shotgun (WGS) entry which is preliminary data.</text>
</comment>
<reference evidence="2" key="2">
    <citation type="journal article" date="2021" name="PeerJ">
        <title>Extensive microbial diversity within the chicken gut microbiome revealed by metagenomics and culture.</title>
        <authorList>
            <person name="Gilroy R."/>
            <person name="Ravi A."/>
            <person name="Getino M."/>
            <person name="Pursley I."/>
            <person name="Horton D.L."/>
            <person name="Alikhan N.F."/>
            <person name="Baker D."/>
            <person name="Gharbi K."/>
            <person name="Hall N."/>
            <person name="Watson M."/>
            <person name="Adriaenssens E.M."/>
            <person name="Foster-Nyarko E."/>
            <person name="Jarju S."/>
            <person name="Secka A."/>
            <person name="Antonio M."/>
            <person name="Oren A."/>
            <person name="Chaudhuri R.R."/>
            <person name="La Ragione R."/>
            <person name="Hildebrand F."/>
            <person name="Pallen M.J."/>
        </authorList>
    </citation>
    <scope>NUCLEOTIDE SEQUENCE</scope>
    <source>
        <strain evidence="2">CHK181-108</strain>
    </source>
</reference>
<dbReference type="EMBL" id="DVLU01000065">
    <property type="protein sequence ID" value="HIT85565.1"/>
    <property type="molecule type" value="Genomic_DNA"/>
</dbReference>
<proteinExistence type="predicted"/>
<dbReference type="AlphaFoldDB" id="A0A9D1H383"/>
<evidence type="ECO:0000313" key="3">
    <source>
        <dbReference type="Proteomes" id="UP000824165"/>
    </source>
</evidence>
<dbReference type="Pfam" id="PF02151">
    <property type="entry name" value="UVR"/>
    <property type="match status" value="1"/>
</dbReference>
<dbReference type="Proteomes" id="UP000824165">
    <property type="component" value="Unassembled WGS sequence"/>
</dbReference>
<dbReference type="InterPro" id="IPR001943">
    <property type="entry name" value="UVR_dom"/>
</dbReference>
<reference evidence="2" key="1">
    <citation type="submission" date="2020-10" db="EMBL/GenBank/DDBJ databases">
        <authorList>
            <person name="Gilroy R."/>
        </authorList>
    </citation>
    <scope>NUCLEOTIDE SEQUENCE</scope>
    <source>
        <strain evidence="2">CHK181-108</strain>
    </source>
</reference>
<protein>
    <submittedName>
        <fullName evidence="2">UvrB/UvrC motif-containing protein</fullName>
    </submittedName>
</protein>
<gene>
    <name evidence="2" type="ORF">IAA60_06625</name>
</gene>
<feature type="domain" description="UVR" evidence="1">
    <location>
        <begin position="93"/>
        <end position="124"/>
    </location>
</feature>